<evidence type="ECO:0000313" key="2">
    <source>
        <dbReference type="Proteomes" id="UP001143856"/>
    </source>
</evidence>
<reference evidence="1" key="1">
    <citation type="submission" date="2022-10" db="EMBL/GenBank/DDBJ databases">
        <title>Genome Sequence of Xylaria curta.</title>
        <authorList>
            <person name="Buettner E."/>
        </authorList>
    </citation>
    <scope>NUCLEOTIDE SEQUENCE</scope>
    <source>
        <strain evidence="1">Babe10</strain>
    </source>
</reference>
<organism evidence="1 2">
    <name type="scientific">Xylaria curta</name>
    <dbReference type="NCBI Taxonomy" id="42375"/>
    <lineage>
        <taxon>Eukaryota</taxon>
        <taxon>Fungi</taxon>
        <taxon>Dikarya</taxon>
        <taxon>Ascomycota</taxon>
        <taxon>Pezizomycotina</taxon>
        <taxon>Sordariomycetes</taxon>
        <taxon>Xylariomycetidae</taxon>
        <taxon>Xylariales</taxon>
        <taxon>Xylariaceae</taxon>
        <taxon>Xylaria</taxon>
    </lineage>
</organism>
<comment type="caution">
    <text evidence="1">The sequence shown here is derived from an EMBL/GenBank/DDBJ whole genome shotgun (WGS) entry which is preliminary data.</text>
</comment>
<accession>A0ACC1P8R4</accession>
<evidence type="ECO:0000313" key="1">
    <source>
        <dbReference type="EMBL" id="KAJ2988055.1"/>
    </source>
</evidence>
<name>A0ACC1P8R4_9PEZI</name>
<dbReference type="EMBL" id="JAPDGR010000703">
    <property type="protein sequence ID" value="KAJ2988055.1"/>
    <property type="molecule type" value="Genomic_DNA"/>
</dbReference>
<gene>
    <name evidence="1" type="ORF">NUW58_g4179</name>
</gene>
<sequence length="250" mass="28199">MNTTNVTNSALVAGATILVLLWVCTRSAHSKRADKRSPKQLEGLRQIYPDERDANSEFDIIAIHGLDTTSDETWTWRDQNNKNLKIDWLKHPDMLRANFPKARIFTYDWPAQMFKSNCTIERTPKELARLLLQDVASRDAPKRQIVFIASCLGGLILIEALAAAAQSGKPHFKQVRNTTGGIIFLTTPFQRTSFKDIARAADPFLRARATLTATVITELLNNVEESTSHLQDLVSKFTEVYGRHGQHIQL</sequence>
<protein>
    <submittedName>
        <fullName evidence="1">Uncharacterized protein</fullName>
    </submittedName>
</protein>
<dbReference type="Proteomes" id="UP001143856">
    <property type="component" value="Unassembled WGS sequence"/>
</dbReference>
<proteinExistence type="predicted"/>
<keyword evidence="2" id="KW-1185">Reference proteome</keyword>